<dbReference type="EMBL" id="KZ819636">
    <property type="protein sequence ID" value="PWN90216.1"/>
    <property type="molecule type" value="Genomic_DNA"/>
</dbReference>
<dbReference type="InterPro" id="IPR019410">
    <property type="entry name" value="Methyltransf_16"/>
</dbReference>
<dbReference type="AlphaFoldDB" id="A0A316YMC3"/>
<keyword evidence="12" id="KW-1185">Reference proteome</keyword>
<dbReference type="Proteomes" id="UP000245768">
    <property type="component" value="Unassembled WGS sequence"/>
</dbReference>
<dbReference type="STRING" id="215250.A0A316YMC3"/>
<dbReference type="PANTHER" id="PTHR14614">
    <property type="entry name" value="HEPATOCELLULAR CARCINOMA-ASSOCIATED ANTIGEN"/>
    <property type="match status" value="1"/>
</dbReference>
<gene>
    <name evidence="11" type="ORF">FA10DRAFT_240883</name>
</gene>
<evidence type="ECO:0000256" key="2">
    <source>
        <dbReference type="ARBA" id="ARBA00004496"/>
    </source>
</evidence>
<feature type="compositionally biased region" description="Basic and acidic residues" evidence="10">
    <location>
        <begin position="32"/>
        <end position="46"/>
    </location>
</feature>
<keyword evidence="6" id="KW-0808">Transferase</keyword>
<evidence type="ECO:0000256" key="4">
    <source>
        <dbReference type="ARBA" id="ARBA00022490"/>
    </source>
</evidence>
<evidence type="ECO:0000256" key="1">
    <source>
        <dbReference type="ARBA" id="ARBA00004123"/>
    </source>
</evidence>
<evidence type="ECO:0000256" key="7">
    <source>
        <dbReference type="ARBA" id="ARBA00022691"/>
    </source>
</evidence>
<dbReference type="OrthoDB" id="1723750at2759"/>
<name>A0A316YMC3_9BASI</name>
<reference evidence="11 12" key="1">
    <citation type="journal article" date="2018" name="Mol. Biol. Evol.">
        <title>Broad Genomic Sampling Reveals a Smut Pathogenic Ancestry of the Fungal Clade Ustilaginomycotina.</title>
        <authorList>
            <person name="Kijpornyongpan T."/>
            <person name="Mondo S.J."/>
            <person name="Barry K."/>
            <person name="Sandor L."/>
            <person name="Lee J."/>
            <person name="Lipzen A."/>
            <person name="Pangilinan J."/>
            <person name="LaButti K."/>
            <person name="Hainaut M."/>
            <person name="Henrissat B."/>
            <person name="Grigoriev I.V."/>
            <person name="Spatafora J.W."/>
            <person name="Aime M.C."/>
        </authorList>
    </citation>
    <scope>NUCLEOTIDE SEQUENCE [LARGE SCALE GENOMIC DNA]</scope>
    <source>
        <strain evidence="11 12">MCA 4198</strain>
    </source>
</reference>
<dbReference type="GO" id="GO:0005634">
    <property type="term" value="C:nucleus"/>
    <property type="evidence" value="ECO:0007669"/>
    <property type="project" value="UniProtKB-SubCell"/>
</dbReference>
<dbReference type="PANTHER" id="PTHR14614:SF39">
    <property type="entry name" value="HISTIDINE PROTEIN METHYLTRANSFERASE 1 HOMOLOG"/>
    <property type="match status" value="1"/>
</dbReference>
<sequence>MASFNFDFGEDELDEDIQKLGLGGEAGNAQDENSKREGQAAEKGPRVEAKELKFDDLLYHLPPRISYSKVRVDLGTEGEAATVYRRDLFDARFQLLNDGEDEEEKQGEGKWSAGADSDLVPGVYEGGLKTWECSLDLVQVLKKRATPVNGKSVLELGCGTAVPCLYLFSDLLALEPPKDDSQKKETTFTLCDFNEQALKLVTLPNLFLAWYFSPSNPHQDADSGDVELDDETIDSFKSALEARRISLRFFSGPWQGLADAGALTTPSAGKHDVVVTSETIYSLETLPILVDALQAAAGGARKPGSESEESQKQETLCLVAAKVLYFGVGGGLSAFEEQVTKSGGNCETIWKTTRGVGRVIDLVRW</sequence>
<accession>A0A316YMC3</accession>
<dbReference type="FunCoup" id="A0A316YMC3">
    <property type="interactions" value="324"/>
</dbReference>
<evidence type="ECO:0000313" key="12">
    <source>
        <dbReference type="Proteomes" id="UP000245768"/>
    </source>
</evidence>
<comment type="subcellular location">
    <subcellularLocation>
        <location evidence="2">Cytoplasm</location>
    </subcellularLocation>
    <subcellularLocation>
        <location evidence="1">Nucleus</location>
    </subcellularLocation>
</comment>
<evidence type="ECO:0000256" key="6">
    <source>
        <dbReference type="ARBA" id="ARBA00022679"/>
    </source>
</evidence>
<evidence type="ECO:0000256" key="10">
    <source>
        <dbReference type="SAM" id="MobiDB-lite"/>
    </source>
</evidence>
<evidence type="ECO:0000256" key="5">
    <source>
        <dbReference type="ARBA" id="ARBA00022603"/>
    </source>
</evidence>
<evidence type="ECO:0000256" key="9">
    <source>
        <dbReference type="ARBA" id="ARBA00038126"/>
    </source>
</evidence>
<dbReference type="GO" id="GO:0018064">
    <property type="term" value="F:protein-L-histidine N-tele-methyltransferase activity"/>
    <property type="evidence" value="ECO:0007669"/>
    <property type="project" value="UniProtKB-EC"/>
</dbReference>
<keyword evidence="4" id="KW-0963">Cytoplasm</keyword>
<keyword evidence="7" id="KW-0949">S-adenosyl-L-methionine</keyword>
<comment type="similarity">
    <text evidence="9">Belongs to the methyltransferase superfamily. METTL18 family.</text>
</comment>
<keyword evidence="8" id="KW-0539">Nucleus</keyword>
<dbReference type="RefSeq" id="XP_025377414.1">
    <property type="nucleotide sequence ID" value="XM_025519225.1"/>
</dbReference>
<dbReference type="InParanoid" id="A0A316YMC3"/>
<dbReference type="GO" id="GO:0005737">
    <property type="term" value="C:cytoplasm"/>
    <property type="evidence" value="ECO:0007669"/>
    <property type="project" value="UniProtKB-SubCell"/>
</dbReference>
<evidence type="ECO:0000256" key="8">
    <source>
        <dbReference type="ARBA" id="ARBA00023242"/>
    </source>
</evidence>
<keyword evidence="5" id="KW-0489">Methyltransferase</keyword>
<dbReference type="Gene3D" id="3.40.50.150">
    <property type="entry name" value="Vaccinia Virus protein VP39"/>
    <property type="match status" value="1"/>
</dbReference>
<feature type="region of interest" description="Disordered" evidence="10">
    <location>
        <begin position="17"/>
        <end position="46"/>
    </location>
</feature>
<organism evidence="11 12">
    <name type="scientific">Acaromyces ingoldii</name>
    <dbReference type="NCBI Taxonomy" id="215250"/>
    <lineage>
        <taxon>Eukaryota</taxon>
        <taxon>Fungi</taxon>
        <taxon>Dikarya</taxon>
        <taxon>Basidiomycota</taxon>
        <taxon>Ustilaginomycotina</taxon>
        <taxon>Exobasidiomycetes</taxon>
        <taxon>Exobasidiales</taxon>
        <taxon>Cryptobasidiaceae</taxon>
        <taxon>Acaromyces</taxon>
    </lineage>
</organism>
<protein>
    <recommendedName>
        <fullName evidence="3">protein-histidine N-methyltransferase</fullName>
        <ecNumber evidence="3">2.1.1.85</ecNumber>
    </recommendedName>
</protein>
<dbReference type="SUPFAM" id="SSF53335">
    <property type="entry name" value="S-adenosyl-L-methionine-dependent methyltransferases"/>
    <property type="match status" value="1"/>
</dbReference>
<dbReference type="InterPro" id="IPR029063">
    <property type="entry name" value="SAM-dependent_MTases_sf"/>
</dbReference>
<evidence type="ECO:0000313" key="11">
    <source>
        <dbReference type="EMBL" id="PWN90216.1"/>
    </source>
</evidence>
<evidence type="ECO:0000256" key="3">
    <source>
        <dbReference type="ARBA" id="ARBA00012533"/>
    </source>
</evidence>
<dbReference type="GO" id="GO:0032259">
    <property type="term" value="P:methylation"/>
    <property type="evidence" value="ECO:0007669"/>
    <property type="project" value="UniProtKB-KW"/>
</dbReference>
<dbReference type="GeneID" id="37041141"/>
<proteinExistence type="inferred from homology"/>
<dbReference type="EC" id="2.1.1.85" evidence="3"/>